<evidence type="ECO:0000313" key="8">
    <source>
        <dbReference type="Proteomes" id="UP000789759"/>
    </source>
</evidence>
<dbReference type="PRINTS" id="PR01348">
    <property type="entry name" value="ICLNCHANNEL"/>
</dbReference>
<dbReference type="GO" id="GO:0000387">
    <property type="term" value="P:spliceosomal snRNP assembly"/>
    <property type="evidence" value="ECO:0007669"/>
    <property type="project" value="InterPro"/>
</dbReference>
<dbReference type="Proteomes" id="UP000789759">
    <property type="component" value="Unassembled WGS sequence"/>
</dbReference>
<feature type="compositionally biased region" description="Polar residues" evidence="6">
    <location>
        <begin position="205"/>
        <end position="218"/>
    </location>
</feature>
<evidence type="ECO:0000256" key="6">
    <source>
        <dbReference type="SAM" id="MobiDB-lite"/>
    </source>
</evidence>
<sequence length="232" mass="25752">MTVTLISTPPAVVTPEQTIQLQDSGLMPEIAHHVQPNVRILITPPMFDAVLGKGTLYVTESKLYFFSRDTNNGLAIDYPSIIMHAISRQALDDTGPCIYTQLDIEPNSLTSANQSTENPTEDGDRDEMTEMKFIPDDTNSLDAIFEALSECAALHPDKGYMEEDPDNEFYGNGDNDEWITAAPSDEQELSEVGSASLAYLDSIIDQPNLTEQQRTSPDTNEHDKEMFEDAEE</sequence>
<comment type="subcellular location">
    <subcellularLocation>
        <location evidence="2">Cytoplasm</location>
    </subcellularLocation>
    <subcellularLocation>
        <location evidence="1">Nucleus</location>
    </subcellularLocation>
</comment>
<reference evidence="7" key="1">
    <citation type="submission" date="2021-06" db="EMBL/GenBank/DDBJ databases">
        <authorList>
            <person name="Kallberg Y."/>
            <person name="Tangrot J."/>
            <person name="Rosling A."/>
        </authorList>
    </citation>
    <scope>NUCLEOTIDE SEQUENCE</scope>
    <source>
        <strain evidence="7">FL966</strain>
    </source>
</reference>
<evidence type="ECO:0000256" key="2">
    <source>
        <dbReference type="ARBA" id="ARBA00004496"/>
    </source>
</evidence>
<keyword evidence="4" id="KW-0963">Cytoplasm</keyword>
<protein>
    <submittedName>
        <fullName evidence="7">23689_t:CDS:1</fullName>
    </submittedName>
</protein>
<accession>A0A9N9DE86</accession>
<dbReference type="GO" id="GO:0005886">
    <property type="term" value="C:plasma membrane"/>
    <property type="evidence" value="ECO:0007669"/>
    <property type="project" value="InterPro"/>
</dbReference>
<dbReference type="OrthoDB" id="19714at2759"/>
<evidence type="ECO:0000256" key="5">
    <source>
        <dbReference type="ARBA" id="ARBA00023242"/>
    </source>
</evidence>
<dbReference type="InterPro" id="IPR011993">
    <property type="entry name" value="PH-like_dom_sf"/>
</dbReference>
<feature type="compositionally biased region" description="Basic and acidic residues" evidence="6">
    <location>
        <begin position="219"/>
        <end position="232"/>
    </location>
</feature>
<evidence type="ECO:0000256" key="3">
    <source>
        <dbReference type="ARBA" id="ARBA00007054"/>
    </source>
</evidence>
<proteinExistence type="inferred from homology"/>
<dbReference type="GO" id="GO:0034709">
    <property type="term" value="C:methylosome"/>
    <property type="evidence" value="ECO:0007669"/>
    <property type="project" value="InterPro"/>
</dbReference>
<comment type="caution">
    <text evidence="7">The sequence shown here is derived from an EMBL/GenBank/DDBJ whole genome shotgun (WGS) entry which is preliminary data.</text>
</comment>
<dbReference type="GO" id="GO:0006884">
    <property type="term" value="P:cell volume homeostasis"/>
    <property type="evidence" value="ECO:0007669"/>
    <property type="project" value="InterPro"/>
</dbReference>
<dbReference type="GO" id="GO:0005681">
    <property type="term" value="C:spliceosomal complex"/>
    <property type="evidence" value="ECO:0007669"/>
    <property type="project" value="TreeGrafter"/>
</dbReference>
<dbReference type="PANTHER" id="PTHR21399:SF0">
    <property type="entry name" value="METHYLOSOME SUBUNIT PICLN"/>
    <property type="match status" value="1"/>
</dbReference>
<dbReference type="InterPro" id="IPR039924">
    <property type="entry name" value="ICln/Lot5/Saf5"/>
</dbReference>
<organism evidence="7 8">
    <name type="scientific">Cetraspora pellucida</name>
    <dbReference type="NCBI Taxonomy" id="1433469"/>
    <lineage>
        <taxon>Eukaryota</taxon>
        <taxon>Fungi</taxon>
        <taxon>Fungi incertae sedis</taxon>
        <taxon>Mucoromycota</taxon>
        <taxon>Glomeromycotina</taxon>
        <taxon>Glomeromycetes</taxon>
        <taxon>Diversisporales</taxon>
        <taxon>Gigasporaceae</taxon>
        <taxon>Cetraspora</taxon>
    </lineage>
</organism>
<evidence type="ECO:0000313" key="7">
    <source>
        <dbReference type="EMBL" id="CAG8636852.1"/>
    </source>
</evidence>
<feature type="region of interest" description="Disordered" evidence="6">
    <location>
        <begin position="203"/>
        <end position="232"/>
    </location>
</feature>
<evidence type="ECO:0000256" key="4">
    <source>
        <dbReference type="ARBA" id="ARBA00022490"/>
    </source>
</evidence>
<dbReference type="EMBL" id="CAJVQA010006236">
    <property type="protein sequence ID" value="CAG8636852.1"/>
    <property type="molecule type" value="Genomic_DNA"/>
</dbReference>
<dbReference type="Gene3D" id="2.30.29.30">
    <property type="entry name" value="Pleckstrin-homology domain (PH domain)/Phosphotyrosine-binding domain (PTB)"/>
    <property type="match status" value="1"/>
</dbReference>
<keyword evidence="8" id="KW-1185">Reference proteome</keyword>
<dbReference type="GO" id="GO:0034715">
    <property type="term" value="C:pICln-Sm protein complex"/>
    <property type="evidence" value="ECO:0007669"/>
    <property type="project" value="InterPro"/>
</dbReference>
<gene>
    <name evidence="7" type="ORF">CPELLU_LOCUS8664</name>
</gene>
<dbReference type="InterPro" id="IPR003521">
    <property type="entry name" value="ICln"/>
</dbReference>
<dbReference type="AlphaFoldDB" id="A0A9N9DE86"/>
<dbReference type="GO" id="GO:0006821">
    <property type="term" value="P:chloride transport"/>
    <property type="evidence" value="ECO:0007669"/>
    <property type="project" value="InterPro"/>
</dbReference>
<dbReference type="GO" id="GO:0005829">
    <property type="term" value="C:cytosol"/>
    <property type="evidence" value="ECO:0007669"/>
    <property type="project" value="InterPro"/>
</dbReference>
<name>A0A9N9DE86_9GLOM</name>
<dbReference type="PANTHER" id="PTHR21399">
    <property type="entry name" value="CHLORIDE CONDUCTANCE REGULATORY PROTEIN ICLN"/>
    <property type="match status" value="1"/>
</dbReference>
<comment type="similarity">
    <text evidence="3">Belongs to the pICln (TC 1.A.47) family.</text>
</comment>
<evidence type="ECO:0000256" key="1">
    <source>
        <dbReference type="ARBA" id="ARBA00004123"/>
    </source>
</evidence>
<dbReference type="Pfam" id="PF03517">
    <property type="entry name" value="Voldacs"/>
    <property type="match status" value="1"/>
</dbReference>
<dbReference type="GO" id="GO:0045292">
    <property type="term" value="P:mRNA cis splicing, via spliceosome"/>
    <property type="evidence" value="ECO:0007669"/>
    <property type="project" value="TreeGrafter"/>
</dbReference>
<keyword evidence="5" id="KW-0539">Nucleus</keyword>